<dbReference type="Proteomes" id="UP001066276">
    <property type="component" value="Chromosome 1_1"/>
</dbReference>
<keyword evidence="3" id="KW-1185">Reference proteome</keyword>
<organism evidence="2 3">
    <name type="scientific">Pleurodeles waltl</name>
    <name type="common">Iberian ribbed newt</name>
    <dbReference type="NCBI Taxonomy" id="8319"/>
    <lineage>
        <taxon>Eukaryota</taxon>
        <taxon>Metazoa</taxon>
        <taxon>Chordata</taxon>
        <taxon>Craniata</taxon>
        <taxon>Vertebrata</taxon>
        <taxon>Euteleostomi</taxon>
        <taxon>Amphibia</taxon>
        <taxon>Batrachia</taxon>
        <taxon>Caudata</taxon>
        <taxon>Salamandroidea</taxon>
        <taxon>Salamandridae</taxon>
        <taxon>Pleurodelinae</taxon>
        <taxon>Pleurodeles</taxon>
    </lineage>
</organism>
<proteinExistence type="predicted"/>
<comment type="caution">
    <text evidence="2">The sequence shown here is derived from an EMBL/GenBank/DDBJ whole genome shotgun (WGS) entry which is preliminary data.</text>
</comment>
<evidence type="ECO:0000313" key="3">
    <source>
        <dbReference type="Proteomes" id="UP001066276"/>
    </source>
</evidence>
<feature type="region of interest" description="Disordered" evidence="1">
    <location>
        <begin position="1"/>
        <end position="22"/>
    </location>
</feature>
<reference evidence="2" key="1">
    <citation type="journal article" date="2022" name="bioRxiv">
        <title>Sequencing and chromosome-scale assembly of the giantPleurodeles waltlgenome.</title>
        <authorList>
            <person name="Brown T."/>
            <person name="Elewa A."/>
            <person name="Iarovenko S."/>
            <person name="Subramanian E."/>
            <person name="Araus A.J."/>
            <person name="Petzold A."/>
            <person name="Susuki M."/>
            <person name="Suzuki K.-i.T."/>
            <person name="Hayashi T."/>
            <person name="Toyoda A."/>
            <person name="Oliveira C."/>
            <person name="Osipova E."/>
            <person name="Leigh N.D."/>
            <person name="Simon A."/>
            <person name="Yun M.H."/>
        </authorList>
    </citation>
    <scope>NUCLEOTIDE SEQUENCE</scope>
    <source>
        <strain evidence="2">20211129_DDA</strain>
        <tissue evidence="2">Liver</tissue>
    </source>
</reference>
<dbReference type="EMBL" id="JANPWB010000001">
    <property type="protein sequence ID" value="KAJ1214805.1"/>
    <property type="molecule type" value="Genomic_DNA"/>
</dbReference>
<feature type="region of interest" description="Disordered" evidence="1">
    <location>
        <begin position="59"/>
        <end position="97"/>
    </location>
</feature>
<sequence length="97" mass="9766">MDRQGQRPRKHRQQAGGASGAILTAAVKLRSEKGNRRFPAGFPLPQGILHGGAASSAAMGIPTPFHRQKQDGGNGCRGAPGGPCSAHATGMGTAGAP</sequence>
<evidence type="ECO:0000313" key="2">
    <source>
        <dbReference type="EMBL" id="KAJ1214805.1"/>
    </source>
</evidence>
<evidence type="ECO:0000256" key="1">
    <source>
        <dbReference type="SAM" id="MobiDB-lite"/>
    </source>
</evidence>
<feature type="compositionally biased region" description="Gly residues" evidence="1">
    <location>
        <begin position="72"/>
        <end position="81"/>
    </location>
</feature>
<feature type="compositionally biased region" description="Basic residues" evidence="1">
    <location>
        <begin position="1"/>
        <end position="13"/>
    </location>
</feature>
<accession>A0AAV7WLE0</accession>
<protein>
    <submittedName>
        <fullName evidence="2">Uncharacterized protein</fullName>
    </submittedName>
</protein>
<name>A0AAV7WLE0_PLEWA</name>
<dbReference type="AlphaFoldDB" id="A0AAV7WLE0"/>
<gene>
    <name evidence="2" type="ORF">NDU88_002416</name>
</gene>